<accession>A0A9X3TXS5</accession>
<comment type="caution">
    <text evidence="3">The sequence shown here is derived from an EMBL/GenBank/DDBJ whole genome shotgun (WGS) entry which is preliminary data.</text>
</comment>
<dbReference type="PANTHER" id="PTHR30486:SF6">
    <property type="entry name" value="TYPE IV PILUS RETRACTATION ATPASE PILT"/>
    <property type="match status" value="1"/>
</dbReference>
<evidence type="ECO:0000259" key="2">
    <source>
        <dbReference type="Pfam" id="PF00437"/>
    </source>
</evidence>
<dbReference type="GO" id="GO:0005524">
    <property type="term" value="F:ATP binding"/>
    <property type="evidence" value="ECO:0007669"/>
    <property type="project" value="InterPro"/>
</dbReference>
<dbReference type="SUPFAM" id="SSF52540">
    <property type="entry name" value="P-loop containing nucleoside triphosphate hydrolases"/>
    <property type="match status" value="1"/>
</dbReference>
<reference evidence="3" key="2">
    <citation type="journal article" date="2023" name="Syst. Appl. Microbiol.">
        <title>Govania unica gen. nov., sp. nov., a rare biosphere bacterium that represents a novel family in the class Alphaproteobacteria.</title>
        <authorList>
            <person name="Vandamme P."/>
            <person name="Peeters C."/>
            <person name="Hettiarachchi A."/>
            <person name="Cnockaert M."/>
            <person name="Carlier A."/>
        </authorList>
    </citation>
    <scope>NUCLEOTIDE SEQUENCE</scope>
    <source>
        <strain evidence="3">LMG 31809</strain>
    </source>
</reference>
<dbReference type="InterPro" id="IPR014149">
    <property type="entry name" value="Conjug-transfer_TrbB"/>
</dbReference>
<dbReference type="GO" id="GO:0016887">
    <property type="term" value="F:ATP hydrolysis activity"/>
    <property type="evidence" value="ECO:0007669"/>
    <property type="project" value="InterPro"/>
</dbReference>
<dbReference type="Proteomes" id="UP001141619">
    <property type="component" value="Unassembled WGS sequence"/>
</dbReference>
<gene>
    <name evidence="3" type="primary">trbB</name>
    <name evidence="3" type="ORF">NYP16_07040</name>
</gene>
<organism evidence="3 4">
    <name type="scientific">Govanella unica</name>
    <dbReference type="NCBI Taxonomy" id="2975056"/>
    <lineage>
        <taxon>Bacteria</taxon>
        <taxon>Pseudomonadati</taxon>
        <taxon>Pseudomonadota</taxon>
        <taxon>Alphaproteobacteria</taxon>
        <taxon>Emcibacterales</taxon>
        <taxon>Govanellaceae</taxon>
        <taxon>Govanella</taxon>
    </lineage>
</organism>
<dbReference type="InterPro" id="IPR027417">
    <property type="entry name" value="P-loop_NTPase"/>
</dbReference>
<dbReference type="CDD" id="cd01130">
    <property type="entry name" value="VirB11-like_ATPase"/>
    <property type="match status" value="1"/>
</dbReference>
<dbReference type="InterPro" id="IPR001482">
    <property type="entry name" value="T2SS/T4SS_dom"/>
</dbReference>
<dbReference type="InterPro" id="IPR050921">
    <property type="entry name" value="T4SS_GSP_E_ATPase"/>
</dbReference>
<dbReference type="Gene3D" id="3.30.450.90">
    <property type="match status" value="1"/>
</dbReference>
<dbReference type="NCBIfam" id="TIGR02782">
    <property type="entry name" value="TrbB_P"/>
    <property type="match status" value="1"/>
</dbReference>
<dbReference type="Pfam" id="PF00437">
    <property type="entry name" value="T2SSE"/>
    <property type="match status" value="1"/>
</dbReference>
<dbReference type="PANTHER" id="PTHR30486">
    <property type="entry name" value="TWITCHING MOTILITY PROTEIN PILT"/>
    <property type="match status" value="1"/>
</dbReference>
<dbReference type="RefSeq" id="WP_274943406.1">
    <property type="nucleotide sequence ID" value="NZ_JANWOI010000002.1"/>
</dbReference>
<dbReference type="GO" id="GO:0005737">
    <property type="term" value="C:cytoplasm"/>
    <property type="evidence" value="ECO:0007669"/>
    <property type="project" value="InterPro"/>
</dbReference>
<sequence length="332" mass="35676">MTKRLSTETGQRQRLMLRTAMGPVILAALDDPSVTEVMVNPDGRLWVDRHGNGRSESGVSVAAAEAERIIRLVASHMGQECHAGRPIVSAELPEGGERFEGLLPPVSSAACFSIRKPAQILYRLSDYVTARIMTPLQMTVLREAVAMRQNIVVIGGTSSGKTTLVNALLAEVATSGDRVILLEDTRELQCGAEDFVALRTKPGVATLADLVRSTLRLRPDRIIVGEVRGPEALDMLKAWNTGHPGGITTLHANSARAGLYRLEQLIQEAVVTVPRPLIAEAIDLVVYLQGRGADRRVETIAAVAGLTPDGDYKLKSLVPTALTPVSFPTPVS</sequence>
<keyword evidence="4" id="KW-1185">Reference proteome</keyword>
<dbReference type="EMBL" id="JANWOI010000002">
    <property type="protein sequence ID" value="MDA5193708.1"/>
    <property type="molecule type" value="Genomic_DNA"/>
</dbReference>
<feature type="domain" description="Bacterial type II secretion system protein E" evidence="2">
    <location>
        <begin position="83"/>
        <end position="286"/>
    </location>
</feature>
<name>A0A9X3TXS5_9PROT</name>
<evidence type="ECO:0000313" key="3">
    <source>
        <dbReference type="EMBL" id="MDA5193708.1"/>
    </source>
</evidence>
<proteinExistence type="inferred from homology"/>
<comment type="similarity">
    <text evidence="1">Belongs to the GSP E family.</text>
</comment>
<evidence type="ECO:0000313" key="4">
    <source>
        <dbReference type="Proteomes" id="UP001141619"/>
    </source>
</evidence>
<protein>
    <submittedName>
        <fullName evidence="3">P-type conjugative transfer ATPase TrbB</fullName>
    </submittedName>
</protein>
<dbReference type="AlphaFoldDB" id="A0A9X3TXS5"/>
<reference evidence="3" key="1">
    <citation type="submission" date="2022-08" db="EMBL/GenBank/DDBJ databases">
        <authorList>
            <person name="Vandamme P."/>
            <person name="Hettiarachchi A."/>
            <person name="Peeters C."/>
            <person name="Cnockaert M."/>
            <person name="Carlier A."/>
        </authorList>
    </citation>
    <scope>NUCLEOTIDE SEQUENCE</scope>
    <source>
        <strain evidence="3">LMG 31809</strain>
    </source>
</reference>
<evidence type="ECO:0000256" key="1">
    <source>
        <dbReference type="ARBA" id="ARBA00006611"/>
    </source>
</evidence>
<dbReference type="Gene3D" id="3.40.50.300">
    <property type="entry name" value="P-loop containing nucleotide triphosphate hydrolases"/>
    <property type="match status" value="1"/>
</dbReference>